<evidence type="ECO:0000259" key="3">
    <source>
        <dbReference type="PROSITE" id="PS50089"/>
    </source>
</evidence>
<dbReference type="InterPro" id="IPR013083">
    <property type="entry name" value="Znf_RING/FYVE/PHD"/>
</dbReference>
<feature type="non-terminal residue" evidence="4">
    <location>
        <position position="1"/>
    </location>
</feature>
<keyword evidence="2" id="KW-0175">Coiled coil</keyword>
<keyword evidence="1" id="KW-0862">Zinc</keyword>
<dbReference type="EMBL" id="BMAC01000928">
    <property type="protein sequence ID" value="GFQ04302.1"/>
    <property type="molecule type" value="Genomic_DNA"/>
</dbReference>
<dbReference type="Pfam" id="PF13920">
    <property type="entry name" value="zf-C3HC4_3"/>
    <property type="match status" value="1"/>
</dbReference>
<dbReference type="PANTHER" id="PTHR46405">
    <property type="entry name" value="OS05G0141500 PROTEIN"/>
    <property type="match status" value="1"/>
</dbReference>
<dbReference type="GO" id="GO:0008270">
    <property type="term" value="F:zinc ion binding"/>
    <property type="evidence" value="ECO:0007669"/>
    <property type="project" value="UniProtKB-KW"/>
</dbReference>
<dbReference type="PANTHER" id="PTHR46405:SF3">
    <property type="entry name" value="RING_U-BOX SUPERFAMILY PROTEIN"/>
    <property type="match status" value="1"/>
</dbReference>
<feature type="domain" description="RING-type" evidence="3">
    <location>
        <begin position="279"/>
        <end position="319"/>
    </location>
</feature>
<evidence type="ECO:0000256" key="2">
    <source>
        <dbReference type="SAM" id="Coils"/>
    </source>
</evidence>
<dbReference type="PROSITE" id="PS50089">
    <property type="entry name" value="ZF_RING_2"/>
    <property type="match status" value="1"/>
</dbReference>
<feature type="coiled-coil region" evidence="2">
    <location>
        <begin position="73"/>
        <end position="241"/>
    </location>
</feature>
<evidence type="ECO:0000313" key="5">
    <source>
        <dbReference type="Proteomes" id="UP000653305"/>
    </source>
</evidence>
<keyword evidence="1" id="KW-0479">Metal-binding</keyword>
<evidence type="ECO:0000313" key="4">
    <source>
        <dbReference type="EMBL" id="GFQ04302.1"/>
    </source>
</evidence>
<dbReference type="AlphaFoldDB" id="A0A830DD89"/>
<organism evidence="4 5">
    <name type="scientific">Phtheirospermum japonicum</name>
    <dbReference type="NCBI Taxonomy" id="374723"/>
    <lineage>
        <taxon>Eukaryota</taxon>
        <taxon>Viridiplantae</taxon>
        <taxon>Streptophyta</taxon>
        <taxon>Embryophyta</taxon>
        <taxon>Tracheophyta</taxon>
        <taxon>Spermatophyta</taxon>
        <taxon>Magnoliopsida</taxon>
        <taxon>eudicotyledons</taxon>
        <taxon>Gunneridae</taxon>
        <taxon>Pentapetalae</taxon>
        <taxon>asterids</taxon>
        <taxon>lamiids</taxon>
        <taxon>Lamiales</taxon>
        <taxon>Orobanchaceae</taxon>
        <taxon>Orobanchaceae incertae sedis</taxon>
        <taxon>Phtheirospermum</taxon>
    </lineage>
</organism>
<dbReference type="InterPro" id="IPR046934">
    <property type="entry name" value="PIR2-like"/>
</dbReference>
<evidence type="ECO:0000256" key="1">
    <source>
        <dbReference type="PROSITE-ProRule" id="PRU00175"/>
    </source>
</evidence>
<dbReference type="Gene3D" id="3.30.40.10">
    <property type="entry name" value="Zinc/RING finger domain, C3HC4 (zinc finger)"/>
    <property type="match status" value="1"/>
</dbReference>
<reference evidence="4" key="1">
    <citation type="submission" date="2020-07" db="EMBL/GenBank/DDBJ databases">
        <title>Ethylene signaling mediates host invasion by parasitic plants.</title>
        <authorList>
            <person name="Yoshida S."/>
        </authorList>
    </citation>
    <scope>NUCLEOTIDE SEQUENCE</scope>
    <source>
        <strain evidence="4">Okayama</strain>
    </source>
</reference>
<accession>A0A830DD89</accession>
<dbReference type="InterPro" id="IPR001841">
    <property type="entry name" value="Znf_RING"/>
</dbReference>
<protein>
    <submittedName>
        <fullName evidence="4">Mnd1-interacting protein 1</fullName>
    </submittedName>
</protein>
<dbReference type="Proteomes" id="UP000653305">
    <property type="component" value="Unassembled WGS sequence"/>
</dbReference>
<name>A0A830DD89_9LAMI</name>
<sequence length="333" mass="38492">SEDPNCELAVSVKEIRDLQEEVKKRKEWAQKKVMDSALTLSEHFSELQKLRMEKNDNEKIRNEKVCSEMPVKLQGAEQSLRQANSEVSFANDAVKGMEIENDRIRAEIAAFKLNTSESERKLKQVLKREKRHKKKLADVEKQMSALQLQCDEEQQRALQLEQELLQADKEAKETETKWKQEIKLKEEMLALLAQETKSTKARNDRSRAQMQKLRQQVETDSRLANDKCQQLEIELSRLRESQYRPIEELLPENLDFLYRYDEATPSESSAPCEPSNWICMICMQNEVSVLFSPCTHQVVCFPCYLKKGQAVGACCPYCTVGIEDAVKVYGSSF</sequence>
<keyword evidence="1" id="KW-0863">Zinc-finger</keyword>
<proteinExistence type="predicted"/>
<dbReference type="OrthoDB" id="913247at2759"/>
<comment type="caution">
    <text evidence="4">The sequence shown here is derived from an EMBL/GenBank/DDBJ whole genome shotgun (WGS) entry which is preliminary data.</text>
</comment>
<keyword evidence="5" id="KW-1185">Reference proteome</keyword>
<gene>
    <name evidence="4" type="ORF">PHJA_002574100</name>
</gene>